<dbReference type="PANTHER" id="PTHR39210:SF1">
    <property type="entry name" value="HEPARIN-SULFATE LYASE"/>
    <property type="match status" value="1"/>
</dbReference>
<dbReference type="InterPro" id="IPR008929">
    <property type="entry name" value="Chondroitin_lyas"/>
</dbReference>
<dbReference type="InterPro" id="IPR031680">
    <property type="entry name" value="Hepar_II_III_N"/>
</dbReference>
<dbReference type="GO" id="GO:0016829">
    <property type="term" value="F:lyase activity"/>
    <property type="evidence" value="ECO:0007669"/>
    <property type="project" value="UniProtKB-KW"/>
</dbReference>
<protein>
    <submittedName>
        <fullName evidence="7">Ubiquinone menaquinone biosynthesis methylase</fullName>
    </submittedName>
</protein>
<evidence type="ECO:0000313" key="8">
    <source>
        <dbReference type="Proteomes" id="UP000006772"/>
    </source>
</evidence>
<keyword evidence="7" id="KW-0830">Ubiquinone</keyword>
<gene>
    <name evidence="7" type="ORF">HFRIS_008626</name>
</gene>
<dbReference type="SUPFAM" id="SSF48230">
    <property type="entry name" value="Chondroitin AC/alginate lyase"/>
    <property type="match status" value="1"/>
</dbReference>
<evidence type="ECO:0000259" key="6">
    <source>
        <dbReference type="Pfam" id="PF16889"/>
    </source>
</evidence>
<evidence type="ECO:0000256" key="3">
    <source>
        <dbReference type="ARBA" id="ARBA00022764"/>
    </source>
</evidence>
<comment type="caution">
    <text evidence="7">The sequence shown here is derived from an EMBL/GenBank/DDBJ whole genome shotgun (WGS) entry which is preliminary data.</text>
</comment>
<dbReference type="GO" id="GO:0042597">
    <property type="term" value="C:periplasmic space"/>
    <property type="evidence" value="ECO:0007669"/>
    <property type="project" value="UniProtKB-SubCell"/>
</dbReference>
<dbReference type="AlphaFoldDB" id="A0AAI9IFE8"/>
<proteinExistence type="predicted"/>
<evidence type="ECO:0000256" key="1">
    <source>
        <dbReference type="ARBA" id="ARBA00004418"/>
    </source>
</evidence>
<name>A0AAI9IFE8_9BURK</name>
<dbReference type="Gene3D" id="1.50.10.100">
    <property type="entry name" value="Chondroitin AC/alginate lyase"/>
    <property type="match status" value="1"/>
</dbReference>
<keyword evidence="3" id="KW-0574">Periplasm</keyword>
<dbReference type="PANTHER" id="PTHR39210">
    <property type="entry name" value="HEPARIN-SULFATE LYASE"/>
    <property type="match status" value="1"/>
</dbReference>
<evidence type="ECO:0000256" key="2">
    <source>
        <dbReference type="ARBA" id="ARBA00022729"/>
    </source>
</evidence>
<keyword evidence="2" id="KW-0732">Signal</keyword>
<evidence type="ECO:0000313" key="7">
    <source>
        <dbReference type="EMBL" id="EOA05193.1"/>
    </source>
</evidence>
<keyword evidence="7" id="KW-0808">Transferase</keyword>
<dbReference type="EMBL" id="AEEC02000009">
    <property type="protein sequence ID" value="EOA05193.1"/>
    <property type="molecule type" value="Genomic_DNA"/>
</dbReference>
<organism evidence="7 8">
    <name type="scientific">Herbaspirillum frisingense GSF30</name>
    <dbReference type="NCBI Taxonomy" id="864073"/>
    <lineage>
        <taxon>Bacteria</taxon>
        <taxon>Pseudomonadati</taxon>
        <taxon>Pseudomonadota</taxon>
        <taxon>Betaproteobacteria</taxon>
        <taxon>Burkholderiales</taxon>
        <taxon>Oxalobacteraceae</taxon>
        <taxon>Herbaspirillum</taxon>
    </lineage>
</organism>
<evidence type="ECO:0000259" key="5">
    <source>
        <dbReference type="Pfam" id="PF07940"/>
    </source>
</evidence>
<evidence type="ECO:0000256" key="4">
    <source>
        <dbReference type="ARBA" id="ARBA00023239"/>
    </source>
</evidence>
<reference evidence="7 8" key="1">
    <citation type="journal article" date="2013" name="Front. Microbiol.">
        <title>The genome of the endophytic bacterium H. frisingense GSF30(T) identifies diverse strategies in the Herbaspirillum genus to interact with plants.</title>
        <authorList>
            <person name="Straub D."/>
            <person name="Rothballer M."/>
            <person name="Hartmann A."/>
            <person name="Ludewig U."/>
        </authorList>
    </citation>
    <scope>NUCLEOTIDE SEQUENCE [LARGE SCALE GENOMIC DNA]</scope>
    <source>
        <strain evidence="7 8">GSF30</strain>
    </source>
</reference>
<feature type="domain" description="Heparinase II/III-like C-terminal" evidence="5">
    <location>
        <begin position="301"/>
        <end position="473"/>
    </location>
</feature>
<dbReference type="InterPro" id="IPR012480">
    <property type="entry name" value="Hepar_II_III_C"/>
</dbReference>
<dbReference type="Pfam" id="PF16889">
    <property type="entry name" value="Hepar_II_III_N"/>
    <property type="match status" value="1"/>
</dbReference>
<accession>A0AAI9IFE8</accession>
<dbReference type="Gene3D" id="2.70.98.70">
    <property type="match status" value="1"/>
</dbReference>
<dbReference type="GO" id="GO:0008168">
    <property type="term" value="F:methyltransferase activity"/>
    <property type="evidence" value="ECO:0007669"/>
    <property type="project" value="UniProtKB-KW"/>
</dbReference>
<dbReference type="Proteomes" id="UP000006772">
    <property type="component" value="Unassembled WGS sequence"/>
</dbReference>
<dbReference type="Pfam" id="PF07940">
    <property type="entry name" value="Hepar_II_III_C"/>
    <property type="match status" value="1"/>
</dbReference>
<keyword evidence="7" id="KW-0489">Methyltransferase</keyword>
<feature type="domain" description="Heparin-sulfate lyase N-terminal" evidence="6">
    <location>
        <begin position="140"/>
        <end position="270"/>
    </location>
</feature>
<keyword evidence="4" id="KW-0456">Lyase</keyword>
<sequence length="537" mass="60949">MQSSKDTVSRDQMVSINAVGKLFPGPSDMDRTLAEKLKTEGVIQTKFHGQIPTDGDLWSCGPLDNRTWRWTLHAFLPLDPLIAVGDWDVVLSHIAEWSSRFGNAPVEADFPWHDHATALRLDRLSRIALQMPTEQLMPLAARHATLLLEESFYSRHTNHGFDQALSLMLASLAFPHHPESRRWQQIGVARLDDEIRFAFTSEGVHVENSPAYHMGMISNLNRARRLLHAVGDQAVLLGFDKLFDQALRFLAWVTRPDRFVCYLGDSVSYRPNVPAELADLPGFAQVRYVATAGREGSAPSESFIVYQESGYAIYRSRWSPWERHTHIMMKCGFLSRYHRQDDDLNVLVHAHGEDWLIDSGLYNHNHDDPVRIYMRSARAHNVPFVPGAKVNRSTPDADFATLEPLSRDDFPYAVQGMTRMYAGMRMVRQLLIKDENNFRLVDKILSSKDSSCYWLFHVPLDKKISIGANTCRVVGKQMSLVISSSERLNCEVQRGFAGRFPSVTSVTVNQLEDSQVIVFGPATVEKVAFSFRFQSKE</sequence>
<comment type="subcellular location">
    <subcellularLocation>
        <location evidence="1">Periplasm</location>
    </subcellularLocation>
</comment>
<dbReference type="GO" id="GO:0032259">
    <property type="term" value="P:methylation"/>
    <property type="evidence" value="ECO:0007669"/>
    <property type="project" value="UniProtKB-KW"/>
</dbReference>